<dbReference type="PROSITE" id="PS00350">
    <property type="entry name" value="MADS_BOX_1"/>
    <property type="match status" value="1"/>
</dbReference>
<keyword evidence="6" id="KW-0175">Coiled coil</keyword>
<keyword evidence="11" id="KW-1185">Reference proteome</keyword>
<protein>
    <submittedName>
        <fullName evidence="10">Agamous-like MADS-box protein AGL8 isoform C</fullName>
    </submittedName>
</protein>
<feature type="coiled-coil region" evidence="6">
    <location>
        <begin position="88"/>
        <end position="145"/>
    </location>
</feature>
<keyword evidence="2" id="KW-0805">Transcription regulation</keyword>
<gene>
    <name evidence="10" type="ORF">D0Y65_045223</name>
</gene>
<name>A0A445G3W0_GLYSO</name>
<dbReference type="InterPro" id="IPR002487">
    <property type="entry name" value="TF_Kbox"/>
</dbReference>
<dbReference type="SMART" id="SM00432">
    <property type="entry name" value="MADS"/>
    <property type="match status" value="1"/>
</dbReference>
<dbReference type="PRINTS" id="PR00404">
    <property type="entry name" value="MADSDOMAIN"/>
</dbReference>
<dbReference type="PROSITE" id="PS50066">
    <property type="entry name" value="MADS_BOX_2"/>
    <property type="match status" value="1"/>
</dbReference>
<dbReference type="AlphaFoldDB" id="A0A445G3W0"/>
<dbReference type="PANTHER" id="PTHR48019">
    <property type="entry name" value="SERUM RESPONSE FACTOR HOMOLOG"/>
    <property type="match status" value="1"/>
</dbReference>
<dbReference type="FunFam" id="3.40.1810.10:FF:000003">
    <property type="entry name" value="MADS-box transcription factor MADS-MC"/>
    <property type="match status" value="1"/>
</dbReference>
<dbReference type="SUPFAM" id="SSF55455">
    <property type="entry name" value="SRF-like"/>
    <property type="match status" value="1"/>
</dbReference>
<keyword evidence="3" id="KW-0238">DNA-binding</keyword>
<proteinExistence type="predicted"/>
<sequence length="272" mass="31256">MGRGRVDLKRIENKINRQVTFSKRRSGLLKKAREISVLCDADVALIVFSTKGKLFDYSNEPCMKRILERYERYSYAERQLAGDDQAPNENWVIEHEKLKARVEVLQRNQRNFMGEDLDSLNLRGLQSLEQQLDSALKLIRSRKNQAMNESISALQKKDKSLREHNNLLSKKVMTFLFYNSSFSLCNLVFKNLTVHNNNGLSEKQIKDKEKELAPQEQDGLQNNMDVTSVLVTQPPESLTIGGFPEAKCNEETPTSSRPKTILPPWMPLPTNE</sequence>
<dbReference type="InterPro" id="IPR002100">
    <property type="entry name" value="TF_MADSbox"/>
</dbReference>
<dbReference type="Pfam" id="PF00319">
    <property type="entry name" value="SRF-TF"/>
    <property type="match status" value="1"/>
</dbReference>
<evidence type="ECO:0000256" key="3">
    <source>
        <dbReference type="ARBA" id="ARBA00023125"/>
    </source>
</evidence>
<evidence type="ECO:0000256" key="5">
    <source>
        <dbReference type="ARBA" id="ARBA00023242"/>
    </source>
</evidence>
<dbReference type="GO" id="GO:0046983">
    <property type="term" value="F:protein dimerization activity"/>
    <property type="evidence" value="ECO:0007669"/>
    <property type="project" value="InterPro"/>
</dbReference>
<evidence type="ECO:0000313" key="11">
    <source>
        <dbReference type="Proteomes" id="UP000289340"/>
    </source>
</evidence>
<evidence type="ECO:0000256" key="7">
    <source>
        <dbReference type="SAM" id="MobiDB-lite"/>
    </source>
</evidence>
<dbReference type="CDD" id="cd00265">
    <property type="entry name" value="MADS_MEF2_like"/>
    <property type="match status" value="1"/>
</dbReference>
<dbReference type="InterPro" id="IPR033896">
    <property type="entry name" value="MEF2-like_N"/>
</dbReference>
<dbReference type="Gene3D" id="3.40.1810.10">
    <property type="entry name" value="Transcription factor, MADS-box"/>
    <property type="match status" value="1"/>
</dbReference>
<comment type="subcellular location">
    <subcellularLocation>
        <location evidence="1">Nucleus</location>
    </subcellularLocation>
</comment>
<evidence type="ECO:0000256" key="6">
    <source>
        <dbReference type="SAM" id="Coils"/>
    </source>
</evidence>
<reference evidence="10 11" key="1">
    <citation type="submission" date="2018-09" db="EMBL/GenBank/DDBJ databases">
        <title>A high-quality reference genome of wild soybean provides a powerful tool to mine soybean genomes.</title>
        <authorList>
            <person name="Xie M."/>
            <person name="Chung C.Y.L."/>
            <person name="Li M.-W."/>
            <person name="Wong F.-L."/>
            <person name="Chan T.-F."/>
            <person name="Lam H.-M."/>
        </authorList>
    </citation>
    <scope>NUCLEOTIDE SEQUENCE [LARGE SCALE GENOMIC DNA]</scope>
    <source>
        <strain evidence="11">cv. W05</strain>
        <tissue evidence="10">Hypocotyl of etiolated seedlings</tissue>
    </source>
</reference>
<dbReference type="EMBL" id="QZWG01000017">
    <property type="protein sequence ID" value="RZB55856.1"/>
    <property type="molecule type" value="Genomic_DNA"/>
</dbReference>
<dbReference type="InterPro" id="IPR050142">
    <property type="entry name" value="MADS-box/MEF2_TF"/>
</dbReference>
<organism evidence="10 11">
    <name type="scientific">Glycine soja</name>
    <name type="common">Wild soybean</name>
    <dbReference type="NCBI Taxonomy" id="3848"/>
    <lineage>
        <taxon>Eukaryota</taxon>
        <taxon>Viridiplantae</taxon>
        <taxon>Streptophyta</taxon>
        <taxon>Embryophyta</taxon>
        <taxon>Tracheophyta</taxon>
        <taxon>Spermatophyta</taxon>
        <taxon>Magnoliopsida</taxon>
        <taxon>eudicotyledons</taxon>
        <taxon>Gunneridae</taxon>
        <taxon>Pentapetalae</taxon>
        <taxon>rosids</taxon>
        <taxon>fabids</taxon>
        <taxon>Fabales</taxon>
        <taxon>Fabaceae</taxon>
        <taxon>Papilionoideae</taxon>
        <taxon>50 kb inversion clade</taxon>
        <taxon>NPAAA clade</taxon>
        <taxon>indigoferoid/millettioid clade</taxon>
        <taxon>Phaseoleae</taxon>
        <taxon>Glycine</taxon>
        <taxon>Glycine subgen. Soja</taxon>
    </lineage>
</organism>
<feature type="region of interest" description="Disordered" evidence="7">
    <location>
        <begin position="235"/>
        <end position="272"/>
    </location>
</feature>
<evidence type="ECO:0000313" key="10">
    <source>
        <dbReference type="EMBL" id="RZB55856.1"/>
    </source>
</evidence>
<evidence type="ECO:0000256" key="4">
    <source>
        <dbReference type="ARBA" id="ARBA00023163"/>
    </source>
</evidence>
<evidence type="ECO:0000256" key="2">
    <source>
        <dbReference type="ARBA" id="ARBA00023015"/>
    </source>
</evidence>
<feature type="domain" description="K-box" evidence="9">
    <location>
        <begin position="88"/>
        <end position="178"/>
    </location>
</feature>
<evidence type="ECO:0000256" key="1">
    <source>
        <dbReference type="ARBA" id="ARBA00004123"/>
    </source>
</evidence>
<feature type="domain" description="MADS-box" evidence="8">
    <location>
        <begin position="1"/>
        <end position="61"/>
    </location>
</feature>
<dbReference type="GO" id="GO:0005634">
    <property type="term" value="C:nucleus"/>
    <property type="evidence" value="ECO:0007669"/>
    <property type="project" value="UniProtKB-SubCell"/>
</dbReference>
<keyword evidence="5" id="KW-0539">Nucleus</keyword>
<dbReference type="GO" id="GO:0003700">
    <property type="term" value="F:DNA-binding transcription factor activity"/>
    <property type="evidence" value="ECO:0007669"/>
    <property type="project" value="InterPro"/>
</dbReference>
<accession>A0A445G3W0</accession>
<dbReference type="InterPro" id="IPR036879">
    <property type="entry name" value="TF_MADSbox_sf"/>
</dbReference>
<dbReference type="GO" id="GO:0045944">
    <property type="term" value="P:positive regulation of transcription by RNA polymerase II"/>
    <property type="evidence" value="ECO:0007669"/>
    <property type="project" value="InterPro"/>
</dbReference>
<dbReference type="PROSITE" id="PS51297">
    <property type="entry name" value="K_BOX"/>
    <property type="match status" value="1"/>
</dbReference>
<dbReference type="GO" id="GO:0000977">
    <property type="term" value="F:RNA polymerase II transcription regulatory region sequence-specific DNA binding"/>
    <property type="evidence" value="ECO:0007669"/>
    <property type="project" value="InterPro"/>
</dbReference>
<keyword evidence="4" id="KW-0804">Transcription</keyword>
<comment type="caution">
    <text evidence="10">The sequence shown here is derived from an EMBL/GenBank/DDBJ whole genome shotgun (WGS) entry which is preliminary data.</text>
</comment>
<evidence type="ECO:0000259" key="8">
    <source>
        <dbReference type="PROSITE" id="PS50066"/>
    </source>
</evidence>
<evidence type="ECO:0000259" key="9">
    <source>
        <dbReference type="PROSITE" id="PS51297"/>
    </source>
</evidence>
<dbReference type="Proteomes" id="UP000289340">
    <property type="component" value="Chromosome 17"/>
</dbReference>
<dbReference type="Pfam" id="PF01486">
    <property type="entry name" value="K-box"/>
    <property type="match status" value="1"/>
</dbReference>